<dbReference type="Pfam" id="PF02082">
    <property type="entry name" value="Rrf2"/>
    <property type="match status" value="1"/>
</dbReference>
<protein>
    <submittedName>
        <fullName evidence="1">DNA-binding transcriptional regulator, IscR family</fullName>
    </submittedName>
</protein>
<sequence>MQISTKFTIAVHIITCIDYFKDTLPVTSSFLAGSVGVNPVIIRGVMSKLKEAGIITISQGKSGMTLARPLTEITFYDVYKVTDCVNETGLFHMHENPNPDCPVGRNIQMAMEGKLQDIQAVMEQKMKETTIADVAVDIREKIKQAG</sequence>
<dbReference type="EMBL" id="FOJX01000001">
    <property type="protein sequence ID" value="SFA77962.1"/>
    <property type="molecule type" value="Genomic_DNA"/>
</dbReference>
<dbReference type="RefSeq" id="WP_074812995.1">
    <property type="nucleotide sequence ID" value="NZ_FOJX01000001.1"/>
</dbReference>
<dbReference type="Proteomes" id="UP000183843">
    <property type="component" value="Unassembled WGS sequence"/>
</dbReference>
<gene>
    <name evidence="1" type="ORF">SAMN05216587_101795</name>
</gene>
<evidence type="ECO:0000313" key="1">
    <source>
        <dbReference type="EMBL" id="SFA77962.1"/>
    </source>
</evidence>
<proteinExistence type="predicted"/>
<dbReference type="InterPro" id="IPR000944">
    <property type="entry name" value="Tscrpt_reg_Rrf2"/>
</dbReference>
<dbReference type="GO" id="GO:0003677">
    <property type="term" value="F:DNA binding"/>
    <property type="evidence" value="ECO:0007669"/>
    <property type="project" value="UniProtKB-KW"/>
</dbReference>
<accession>A0A1I0VNQ1</accession>
<keyword evidence="1" id="KW-0238">DNA-binding</keyword>
<dbReference type="InterPro" id="IPR036388">
    <property type="entry name" value="WH-like_DNA-bd_sf"/>
</dbReference>
<organism evidence="1 2">
    <name type="scientific">Selenomonas ruminantium</name>
    <dbReference type="NCBI Taxonomy" id="971"/>
    <lineage>
        <taxon>Bacteria</taxon>
        <taxon>Bacillati</taxon>
        <taxon>Bacillota</taxon>
        <taxon>Negativicutes</taxon>
        <taxon>Selenomonadales</taxon>
        <taxon>Selenomonadaceae</taxon>
        <taxon>Selenomonas</taxon>
    </lineage>
</organism>
<dbReference type="GO" id="GO:0005829">
    <property type="term" value="C:cytosol"/>
    <property type="evidence" value="ECO:0007669"/>
    <property type="project" value="TreeGrafter"/>
</dbReference>
<dbReference type="SUPFAM" id="SSF46785">
    <property type="entry name" value="Winged helix' DNA-binding domain"/>
    <property type="match status" value="1"/>
</dbReference>
<dbReference type="PANTHER" id="PTHR33221">
    <property type="entry name" value="WINGED HELIX-TURN-HELIX TRANSCRIPTIONAL REGULATOR, RRF2 FAMILY"/>
    <property type="match status" value="1"/>
</dbReference>
<evidence type="ECO:0000313" key="2">
    <source>
        <dbReference type="Proteomes" id="UP000183843"/>
    </source>
</evidence>
<dbReference type="PANTHER" id="PTHR33221:SF15">
    <property type="entry name" value="HTH-TYPE TRANSCRIPTIONAL REGULATOR YWGB-RELATED"/>
    <property type="match status" value="1"/>
</dbReference>
<dbReference type="AlphaFoldDB" id="A0A1I0VNQ1"/>
<dbReference type="Gene3D" id="1.10.10.10">
    <property type="entry name" value="Winged helix-like DNA-binding domain superfamily/Winged helix DNA-binding domain"/>
    <property type="match status" value="1"/>
</dbReference>
<reference evidence="1 2" key="1">
    <citation type="submission" date="2016-10" db="EMBL/GenBank/DDBJ databases">
        <authorList>
            <person name="de Groot N.N."/>
        </authorList>
    </citation>
    <scope>NUCLEOTIDE SEQUENCE [LARGE SCALE GENOMIC DNA]</scope>
    <source>
        <strain evidence="1 2">L14</strain>
    </source>
</reference>
<dbReference type="InterPro" id="IPR036390">
    <property type="entry name" value="WH_DNA-bd_sf"/>
</dbReference>
<dbReference type="GO" id="GO:0003700">
    <property type="term" value="F:DNA-binding transcription factor activity"/>
    <property type="evidence" value="ECO:0007669"/>
    <property type="project" value="TreeGrafter"/>
</dbReference>
<name>A0A1I0VNQ1_SELRU</name>